<dbReference type="SUPFAM" id="SSF52058">
    <property type="entry name" value="L domain-like"/>
    <property type="match status" value="1"/>
</dbReference>
<gene>
    <name evidence="1" type="ORF">DFQ27_000048</name>
</gene>
<keyword evidence="2" id="KW-1185">Reference proteome</keyword>
<dbReference type="OrthoDB" id="676979at2759"/>
<dbReference type="Proteomes" id="UP000807716">
    <property type="component" value="Unassembled WGS sequence"/>
</dbReference>
<comment type="caution">
    <text evidence="1">The sequence shown here is derived from an EMBL/GenBank/DDBJ whole genome shotgun (WGS) entry which is preliminary data.</text>
</comment>
<reference evidence="1" key="1">
    <citation type="journal article" date="2020" name="Fungal Divers.">
        <title>Resolving the Mortierellaceae phylogeny through synthesis of multi-gene phylogenetics and phylogenomics.</title>
        <authorList>
            <person name="Vandepol N."/>
            <person name="Liber J."/>
            <person name="Desiro A."/>
            <person name="Na H."/>
            <person name="Kennedy M."/>
            <person name="Barry K."/>
            <person name="Grigoriev I.V."/>
            <person name="Miller A.N."/>
            <person name="O'Donnell K."/>
            <person name="Stajich J.E."/>
            <person name="Bonito G."/>
        </authorList>
    </citation>
    <scope>NUCLEOTIDE SEQUENCE</scope>
    <source>
        <strain evidence="1">BC1065</strain>
    </source>
</reference>
<evidence type="ECO:0000313" key="1">
    <source>
        <dbReference type="EMBL" id="KAG0270697.1"/>
    </source>
</evidence>
<name>A0A9P6UDF3_9FUNG</name>
<dbReference type="InterPro" id="IPR032675">
    <property type="entry name" value="LRR_dom_sf"/>
</dbReference>
<sequence length="739" mass="84875">MQSNDSTRPSAPRLPKECIDMILDHFSFIRDSRRIIRSSTLYPLLTVNKDFFYTCIERLYRDPFQTIDDCGDVEECFKRFVKLLARISPCSDDLFVDKLRAAHSFERTGGAAADTKFASPPFVDYLSYIQTMRWQPTLCGAIGRAHWVDCTIRRQSTRVQVGWETLVRAATKHGSYLPALRCISISCMYLSRYVACVKQMENIEMVEIVLEDLPDPEDARQAVVPIYIQRAILLTKGLLARQSSQEREGSPRWHQGEDNGKEFAQQQLHRHHQHWKKNTLQVGFACEWKRHPRWLDDFGPQLRELYQCFPKLSFPTFAHNDRSLDWRRLRTMPETFDLLAVTAIHDFVRGVPKSDGVELFPPEGKGALLARCRSLKTFNVALHRDDPHDKHMFRWAVQEKREATSNKEQAVDRRVPTAHDVPLVPLEHLGLAVISHPMQAVSTKVLSDATYAFSATLQSIFIHHSQASLYLDLALYFHDLPELRRIELSYMGKIECSGNAFTGCPKLELLHLSDSHDDDTFHPFPVWDVPKLASLRASGSVAFRFNQTSFKSIAASLERLSLRSERESLDSTVRDTFTWEPSHWSLLPKLRELELDGVIVKGFQWSWLIDICPRIERVTLVSWAFYNFHSDDPYPYLEEECLGTLALPSSSSSSLSASSVPPLLSLSYLRIQGWRFAERFFLDDLPMMAPNLRVIDARHSQNLVPERVAGLATKLKRLDKMIYHEPFNQEAAIYGAKST</sequence>
<evidence type="ECO:0000313" key="2">
    <source>
        <dbReference type="Proteomes" id="UP000807716"/>
    </source>
</evidence>
<proteinExistence type="predicted"/>
<protein>
    <recommendedName>
        <fullName evidence="3">F-box domain-containing protein</fullName>
    </recommendedName>
</protein>
<dbReference type="AlphaFoldDB" id="A0A9P6UDF3"/>
<evidence type="ECO:0008006" key="3">
    <source>
        <dbReference type="Google" id="ProtNLM"/>
    </source>
</evidence>
<organism evidence="1 2">
    <name type="scientific">Actinomortierella ambigua</name>
    <dbReference type="NCBI Taxonomy" id="1343610"/>
    <lineage>
        <taxon>Eukaryota</taxon>
        <taxon>Fungi</taxon>
        <taxon>Fungi incertae sedis</taxon>
        <taxon>Mucoromycota</taxon>
        <taxon>Mortierellomycotina</taxon>
        <taxon>Mortierellomycetes</taxon>
        <taxon>Mortierellales</taxon>
        <taxon>Mortierellaceae</taxon>
        <taxon>Actinomortierella</taxon>
    </lineage>
</organism>
<dbReference type="Gene3D" id="3.80.10.10">
    <property type="entry name" value="Ribonuclease Inhibitor"/>
    <property type="match status" value="1"/>
</dbReference>
<accession>A0A9P6UDF3</accession>
<dbReference type="EMBL" id="JAAAJB010000001">
    <property type="protein sequence ID" value="KAG0270697.1"/>
    <property type="molecule type" value="Genomic_DNA"/>
</dbReference>